<dbReference type="InterPro" id="IPR036116">
    <property type="entry name" value="FN3_sf"/>
</dbReference>
<dbReference type="RefSeq" id="WP_302879009.1">
    <property type="nucleotide sequence ID" value="NZ_JAUMKJ010000019.1"/>
</dbReference>
<keyword evidence="3" id="KW-1185">Reference proteome</keyword>
<name>A0ABT8VCJ4_9BACL</name>
<dbReference type="InterPro" id="IPR003961">
    <property type="entry name" value="FN3_dom"/>
</dbReference>
<dbReference type="InterPro" id="IPR013783">
    <property type="entry name" value="Ig-like_fold"/>
</dbReference>
<dbReference type="EMBL" id="JAUMKJ010000019">
    <property type="protein sequence ID" value="MDO3678677.1"/>
    <property type="molecule type" value="Genomic_DNA"/>
</dbReference>
<dbReference type="SUPFAM" id="SSF49265">
    <property type="entry name" value="Fibronectin type III"/>
    <property type="match status" value="1"/>
</dbReference>
<dbReference type="InterPro" id="IPR057102">
    <property type="entry name" value="NCTSP_N"/>
</dbReference>
<comment type="caution">
    <text evidence="2">The sequence shown here is derived from an EMBL/GenBank/DDBJ whole genome shotgun (WGS) entry which is preliminary data.</text>
</comment>
<evidence type="ECO:0000313" key="3">
    <source>
        <dbReference type="Proteomes" id="UP001168883"/>
    </source>
</evidence>
<protein>
    <submittedName>
        <fullName evidence="2">FN3 associated domain-containing protein</fullName>
    </submittedName>
</protein>
<evidence type="ECO:0000313" key="2">
    <source>
        <dbReference type="EMBL" id="MDO3678677.1"/>
    </source>
</evidence>
<sequence>MGKNIIIMIHGYNADITSWGYELLWDNSNPKVDGFEAVRDISSDKTFSGRSYRKGDILSKSSFDRHFLGSPLTDEQSQADVGIRLQEEYVPNKTLFGFQYLNKSEGIVAKGAQDLVNYIYYLSTYSYISEDDKIILLTHSTGGLVARYAIENLGLNVHRLIAIAPPNFGSPLGGIPGSGSEDLDRDDSCVWNPENKACEPIKNVQTSTSTKYFFIGGANLFTTLPQSDRVDWSKLKGASDKTYIAPEFEDIKEKTYKLYVQKMVFDLYSISLRFVGDGVVEIDSALGSDRLKTSTVIDAVKRFFFLDQDKTPLGVDLHSRLRKYSNVHTLVKEIIAGDLDTSTDTGGPKDTPLVLINNKGSLTEPAIIENRFTLQWSQMDDNVSNKEMANFQGFQYFVVDLEGNMVYISDEIKQNTNDKDVQYPIVLEGINENETYLLRLMVKDKDDNWSDPSPPFYFRIDAKPQKVSIPVSQEVSSNSVQIIWGANGEDNIAYYEVYRNGVMIAQTDKAKYTDNNVNPSSAYTYSVVAVSNSGKKSDPSNTLKVRTQKQSYATGRIYKLKPKYLVTDFNFEMIASAVTTSENSFVVSGNFRRNTDLAGVSWETRDRYSHKKFRYPTITSFKDVKLSYNYEVSGYTAQMDGIISPTLTIETNSGENYFVRLWNYVVDRPLDDWEIGYRNYSGTSYTFPTGRTVRNGNGITGTIEIDFNNLYAGWAAYEWQPKPLFDENGEPVLDENGNQMYGDSWVPSPSWIKVPVDNIKSIMWSFIPSNWSDGNMQYLDDSKKFSVRFTNWTVSGDIYICDEPSRIPDQPVRLCDDYDDIYPLTPQRVVEEYKALGYGGVVNFYVGASHFYDKAYNGTEMAMKTDEVFNLAFKNWYENYVSYLKQENMTIIHSISMESVDAPSSWWQRTWDGKPGTTMWVPTPHLLSFTNPDLHAFYKKYVLELARISNDNNIKPIIQLGEPWWWFQEHEENKPPTFYDDSTRALYLKECGKPMHEFHSSTEDISEHGEMLKWLSDQIGRLTFILRDTVKSVYPNSEFTVLFFTPSVIDKDRVPKMMSIVNFPREQWRYPNLDFFMLEDYDYLIFNQMDKHLESMTFVQTELGYPVDKIHYFSGFALEDTDQVWHNIDQAVLDGYNQGFTEIYVWAYTQIKRRGWNPPLIICTNRPSGTYSNPFNMTLNAPKADKIIYTTDGSSPTLSNGFEYTVPLRISKDQMIKAVAVKNGICYNETSFTYSF</sequence>
<dbReference type="Gene3D" id="2.60.40.10">
    <property type="entry name" value="Immunoglobulins"/>
    <property type="match status" value="1"/>
</dbReference>
<organism evidence="2 3">
    <name type="scientific">Paenibacillus ehimensis</name>
    <dbReference type="NCBI Taxonomy" id="79264"/>
    <lineage>
        <taxon>Bacteria</taxon>
        <taxon>Bacillati</taxon>
        <taxon>Bacillota</taxon>
        <taxon>Bacilli</taxon>
        <taxon>Bacillales</taxon>
        <taxon>Paenibacillaceae</taxon>
        <taxon>Paenibacillus</taxon>
    </lineage>
</organism>
<dbReference type="InterPro" id="IPR059177">
    <property type="entry name" value="GH29D-like_dom"/>
</dbReference>
<evidence type="ECO:0000259" key="1">
    <source>
        <dbReference type="PROSITE" id="PS50853"/>
    </source>
</evidence>
<dbReference type="Pfam" id="PF23844">
    <property type="entry name" value="NCTSP_N"/>
    <property type="match status" value="1"/>
</dbReference>
<proteinExistence type="predicted"/>
<accession>A0ABT8VCJ4</accession>
<reference evidence="2" key="1">
    <citation type="submission" date="2023-07" db="EMBL/GenBank/DDBJ databases">
        <authorList>
            <person name="Aktuganov G."/>
            <person name="Boyko T."/>
            <person name="Delegan Y."/>
            <person name="Galimzianova N."/>
            <person name="Gilvanova E."/>
            <person name="Korobov V."/>
            <person name="Kuzmina L."/>
            <person name="Melentiev A."/>
            <person name="Milman P."/>
            <person name="Ryabova A."/>
            <person name="Stupak E."/>
            <person name="Yasakov T."/>
            <person name="Zharikova N."/>
            <person name="Zhurenko E."/>
        </authorList>
    </citation>
    <scope>NUCLEOTIDE SEQUENCE</scope>
    <source>
        <strain evidence="2">IB-739</strain>
    </source>
</reference>
<gene>
    <name evidence="2" type="ORF">Q3C12_16860</name>
</gene>
<dbReference type="Pfam" id="PF13290">
    <property type="entry name" value="CHB_HEX_C_1"/>
    <property type="match status" value="1"/>
</dbReference>
<dbReference type="CDD" id="cd00063">
    <property type="entry name" value="FN3"/>
    <property type="match status" value="1"/>
</dbReference>
<dbReference type="Pfam" id="PF23845">
    <property type="entry name" value="TIM-barrel_NCTSP"/>
    <property type="match status" value="1"/>
</dbReference>
<dbReference type="InterPro" id="IPR029058">
    <property type="entry name" value="AB_hydrolase_fold"/>
</dbReference>
<dbReference type="Proteomes" id="UP001168883">
    <property type="component" value="Unassembled WGS sequence"/>
</dbReference>
<dbReference type="PROSITE" id="PS50853">
    <property type="entry name" value="FN3"/>
    <property type="match status" value="1"/>
</dbReference>
<dbReference type="SUPFAM" id="SSF53474">
    <property type="entry name" value="alpha/beta-Hydrolases"/>
    <property type="match status" value="1"/>
</dbReference>
<feature type="domain" description="Fibronectin type-III" evidence="1">
    <location>
        <begin position="463"/>
        <end position="550"/>
    </location>
</feature>
<dbReference type="Gene3D" id="3.40.50.1820">
    <property type="entry name" value="alpha/beta hydrolase"/>
    <property type="match status" value="1"/>
</dbReference>
<dbReference type="InterPro" id="IPR057122">
    <property type="entry name" value="TIM-barrel_NCTSP"/>
</dbReference>
<dbReference type="SMART" id="SM00060">
    <property type="entry name" value="FN3"/>
    <property type="match status" value="2"/>
</dbReference>